<dbReference type="CDD" id="cd03230">
    <property type="entry name" value="ABC_DR_subfamily_A"/>
    <property type="match status" value="1"/>
</dbReference>
<dbReference type="SUPFAM" id="SSF52540">
    <property type="entry name" value="P-loop containing nucleoside triphosphate hydrolases"/>
    <property type="match status" value="1"/>
</dbReference>
<evidence type="ECO:0000259" key="7">
    <source>
        <dbReference type="PROSITE" id="PS50893"/>
    </source>
</evidence>
<comment type="subcellular location">
    <subcellularLocation>
        <location evidence="1">Cell membrane</location>
        <topology evidence="1">Peripheral membrane protein</topology>
    </subcellularLocation>
</comment>
<reference evidence="8" key="1">
    <citation type="submission" date="2021-01" db="EMBL/GenBank/DDBJ databases">
        <title>Whole genome shotgun sequence of Rhizocola hellebori NBRC 109834.</title>
        <authorList>
            <person name="Komaki H."/>
            <person name="Tamura T."/>
        </authorList>
    </citation>
    <scope>NUCLEOTIDE SEQUENCE</scope>
    <source>
        <strain evidence="8">NBRC 109834</strain>
    </source>
</reference>
<accession>A0A8J3QFE0</accession>
<dbReference type="Gene3D" id="3.40.50.300">
    <property type="entry name" value="P-loop containing nucleotide triphosphate hydrolases"/>
    <property type="match status" value="1"/>
</dbReference>
<feature type="domain" description="ABC transporter" evidence="7">
    <location>
        <begin position="18"/>
        <end position="247"/>
    </location>
</feature>
<dbReference type="EMBL" id="BONY01000074">
    <property type="protein sequence ID" value="GIH09721.1"/>
    <property type="molecule type" value="Genomic_DNA"/>
</dbReference>
<evidence type="ECO:0000256" key="6">
    <source>
        <dbReference type="ARBA" id="ARBA00023251"/>
    </source>
</evidence>
<dbReference type="SMART" id="SM00382">
    <property type="entry name" value="AAA"/>
    <property type="match status" value="1"/>
</dbReference>
<dbReference type="GO" id="GO:0046677">
    <property type="term" value="P:response to antibiotic"/>
    <property type="evidence" value="ECO:0007669"/>
    <property type="project" value="UniProtKB-KW"/>
</dbReference>
<keyword evidence="6" id="KW-0046">Antibiotic resistance</keyword>
<proteinExistence type="inferred from homology"/>
<evidence type="ECO:0000256" key="4">
    <source>
        <dbReference type="ARBA" id="ARBA00022741"/>
    </source>
</evidence>
<dbReference type="AlphaFoldDB" id="A0A8J3QFE0"/>
<keyword evidence="3" id="KW-0813">Transport</keyword>
<dbReference type="GO" id="GO:0005524">
    <property type="term" value="F:ATP binding"/>
    <property type="evidence" value="ECO:0007669"/>
    <property type="project" value="UniProtKB-KW"/>
</dbReference>
<name>A0A8J3QFE0_9ACTN</name>
<evidence type="ECO:0000313" key="8">
    <source>
        <dbReference type="EMBL" id="GIH09721.1"/>
    </source>
</evidence>
<sequence>MRTGGDHRYLRGVTELAVNAQDLVKSFKRQRAVDRITLTVAAGERVGLLGPNGAGKTTTLLMLLGAVTPDSGTVEISGLRLPRHRSKAMLRVGFVAGYLPLPENLTVRESLELFAGFAGLRRRQANVDAAAGAFGLTELMAKRNQELSSGQRTLVSIVKAVLHRPALLILDEPTASLDPDIAARVREAMLEAHRRDGTALLVTSHNMREVETLCERVVLLSQGRVVANGSPYDIASQFDVEDLESAFLAIAQAQRGPR</sequence>
<keyword evidence="5" id="KW-0067">ATP-binding</keyword>
<evidence type="ECO:0000256" key="3">
    <source>
        <dbReference type="ARBA" id="ARBA00022448"/>
    </source>
</evidence>
<evidence type="ECO:0000256" key="2">
    <source>
        <dbReference type="ARBA" id="ARBA00005417"/>
    </source>
</evidence>
<dbReference type="InterPro" id="IPR017871">
    <property type="entry name" value="ABC_transporter-like_CS"/>
</dbReference>
<organism evidence="8 9">
    <name type="scientific">Rhizocola hellebori</name>
    <dbReference type="NCBI Taxonomy" id="1392758"/>
    <lineage>
        <taxon>Bacteria</taxon>
        <taxon>Bacillati</taxon>
        <taxon>Actinomycetota</taxon>
        <taxon>Actinomycetes</taxon>
        <taxon>Micromonosporales</taxon>
        <taxon>Micromonosporaceae</taxon>
        <taxon>Rhizocola</taxon>
    </lineage>
</organism>
<dbReference type="PROSITE" id="PS00211">
    <property type="entry name" value="ABC_TRANSPORTER_1"/>
    <property type="match status" value="1"/>
</dbReference>
<keyword evidence="9" id="KW-1185">Reference proteome</keyword>
<dbReference type="InterPro" id="IPR003439">
    <property type="entry name" value="ABC_transporter-like_ATP-bd"/>
</dbReference>
<dbReference type="PANTHER" id="PTHR42711">
    <property type="entry name" value="ABC TRANSPORTER ATP-BINDING PROTEIN"/>
    <property type="match status" value="1"/>
</dbReference>
<dbReference type="InterPro" id="IPR003593">
    <property type="entry name" value="AAA+_ATPase"/>
</dbReference>
<protein>
    <submittedName>
        <fullName evidence="8">ABC transporter</fullName>
    </submittedName>
</protein>
<dbReference type="InterPro" id="IPR027417">
    <property type="entry name" value="P-loop_NTPase"/>
</dbReference>
<gene>
    <name evidence="8" type="ORF">Rhe02_77880</name>
</gene>
<evidence type="ECO:0000256" key="1">
    <source>
        <dbReference type="ARBA" id="ARBA00004202"/>
    </source>
</evidence>
<dbReference type="GO" id="GO:0005886">
    <property type="term" value="C:plasma membrane"/>
    <property type="evidence" value="ECO:0007669"/>
    <property type="project" value="UniProtKB-SubCell"/>
</dbReference>
<dbReference type="InterPro" id="IPR050763">
    <property type="entry name" value="ABC_transporter_ATP-binding"/>
</dbReference>
<dbReference type="PROSITE" id="PS50893">
    <property type="entry name" value="ABC_TRANSPORTER_2"/>
    <property type="match status" value="1"/>
</dbReference>
<dbReference type="GO" id="GO:0016887">
    <property type="term" value="F:ATP hydrolysis activity"/>
    <property type="evidence" value="ECO:0007669"/>
    <property type="project" value="InterPro"/>
</dbReference>
<evidence type="ECO:0000313" key="9">
    <source>
        <dbReference type="Proteomes" id="UP000612899"/>
    </source>
</evidence>
<comment type="caution">
    <text evidence="8">The sequence shown here is derived from an EMBL/GenBank/DDBJ whole genome shotgun (WGS) entry which is preliminary data.</text>
</comment>
<keyword evidence="4" id="KW-0547">Nucleotide-binding</keyword>
<dbReference type="PANTHER" id="PTHR42711:SF5">
    <property type="entry name" value="ABC TRANSPORTER ATP-BINDING PROTEIN NATA"/>
    <property type="match status" value="1"/>
</dbReference>
<dbReference type="Pfam" id="PF00005">
    <property type="entry name" value="ABC_tran"/>
    <property type="match status" value="1"/>
</dbReference>
<evidence type="ECO:0000256" key="5">
    <source>
        <dbReference type="ARBA" id="ARBA00022840"/>
    </source>
</evidence>
<comment type="similarity">
    <text evidence="2">Belongs to the ABC transporter superfamily.</text>
</comment>
<dbReference type="Proteomes" id="UP000612899">
    <property type="component" value="Unassembled WGS sequence"/>
</dbReference>